<keyword evidence="10" id="KW-1185">Reference proteome</keyword>
<reference evidence="9 10" key="1">
    <citation type="submission" date="2019-06" db="EMBL/GenBank/DDBJ databases">
        <title>Draft genome of Aliikangiella marina GYP-15.</title>
        <authorList>
            <person name="Wang G."/>
        </authorList>
    </citation>
    <scope>NUCLEOTIDE SEQUENCE [LARGE SCALE GENOMIC DNA]</scope>
    <source>
        <strain evidence="9 10">GYP-15</strain>
    </source>
</reference>
<comment type="subcellular location">
    <subcellularLocation>
        <location evidence="1">Cell membrane</location>
        <topology evidence="1">Multi-pass membrane protein</topology>
    </subcellularLocation>
</comment>
<evidence type="ECO:0000313" key="9">
    <source>
        <dbReference type="EMBL" id="TQV71088.1"/>
    </source>
</evidence>
<feature type="transmembrane region" description="Helical" evidence="6">
    <location>
        <begin position="289"/>
        <end position="309"/>
    </location>
</feature>
<evidence type="ECO:0000256" key="5">
    <source>
        <dbReference type="ARBA" id="ARBA00023136"/>
    </source>
</evidence>
<feature type="transmembrane region" description="Helical" evidence="6">
    <location>
        <begin position="382"/>
        <end position="400"/>
    </location>
</feature>
<evidence type="ECO:0000256" key="3">
    <source>
        <dbReference type="ARBA" id="ARBA00022692"/>
    </source>
</evidence>
<evidence type="ECO:0000256" key="4">
    <source>
        <dbReference type="ARBA" id="ARBA00022989"/>
    </source>
</evidence>
<gene>
    <name evidence="9" type="ORF">FLL45_22435</name>
</gene>
<comment type="caution">
    <text evidence="9">The sequence shown here is derived from an EMBL/GenBank/DDBJ whole genome shotgun (WGS) entry which is preliminary data.</text>
</comment>
<feature type="domain" description="ABC3 transporter permease C-terminal" evidence="7">
    <location>
        <begin position="291"/>
        <end position="408"/>
    </location>
</feature>
<protein>
    <submittedName>
        <fullName evidence="9">ABC transporter permease</fullName>
    </submittedName>
</protein>
<accession>A0A545T1I3</accession>
<keyword evidence="4 6" id="KW-1133">Transmembrane helix</keyword>
<evidence type="ECO:0000256" key="2">
    <source>
        <dbReference type="ARBA" id="ARBA00022475"/>
    </source>
</evidence>
<dbReference type="Pfam" id="PF12704">
    <property type="entry name" value="MacB_PCD"/>
    <property type="match status" value="1"/>
</dbReference>
<sequence>MFFNLAIKSLLSRKGSVLLTLMAMTVSVFTLFAVEHIRYQAKENFANTVSGVDLIVGARTGSLNLLLYSVFHIGSPTNNVSWDTAEEITQNPNVKWVVPIALGDSHKGYRVTGTTAEFFEYFSYGNKHKLAFKQGRAFSEIFDVVVGADVAEKLSYAIGDEIILSHGVASTSFSRHDDKPFRIVGVLARTGTPIDQSLYVSLQGIEAIHIDWQQGVKIPGRNVTVEQINQLELVPESVTALMVGLNAKMATFRVQRQINDSTKEPLLAILPGVVLSELWQMMAVLENTLLLVALLVFVAALLGLSAMLLSSIRDREHEIKLLRVIGAPPYFLFLLIQLEALFITILSLVLGASLLVFALLVSQDFLVSQFGLHISSNILSQSALYFGGGIIIASILIAIIPSMKAYSKAKA</sequence>
<dbReference type="EMBL" id="VIKR01000007">
    <property type="protein sequence ID" value="TQV71088.1"/>
    <property type="molecule type" value="Genomic_DNA"/>
</dbReference>
<dbReference type="InterPro" id="IPR051125">
    <property type="entry name" value="ABC-4/HrtB_transporter"/>
</dbReference>
<evidence type="ECO:0000259" key="8">
    <source>
        <dbReference type="Pfam" id="PF12704"/>
    </source>
</evidence>
<evidence type="ECO:0000313" key="10">
    <source>
        <dbReference type="Proteomes" id="UP000317839"/>
    </source>
</evidence>
<evidence type="ECO:0000256" key="1">
    <source>
        <dbReference type="ARBA" id="ARBA00004651"/>
    </source>
</evidence>
<dbReference type="Pfam" id="PF02687">
    <property type="entry name" value="FtsX"/>
    <property type="match status" value="1"/>
</dbReference>
<feature type="domain" description="MacB-like periplasmic core" evidence="8">
    <location>
        <begin position="18"/>
        <end position="209"/>
    </location>
</feature>
<dbReference type="Proteomes" id="UP000317839">
    <property type="component" value="Unassembled WGS sequence"/>
</dbReference>
<proteinExistence type="predicted"/>
<evidence type="ECO:0000256" key="6">
    <source>
        <dbReference type="SAM" id="Phobius"/>
    </source>
</evidence>
<dbReference type="OrthoDB" id="9784014at2"/>
<keyword evidence="5 6" id="KW-0472">Membrane</keyword>
<keyword evidence="3 6" id="KW-0812">Transmembrane</keyword>
<dbReference type="InterPro" id="IPR025857">
    <property type="entry name" value="MacB_PCD"/>
</dbReference>
<dbReference type="RefSeq" id="WP_142944305.1">
    <property type="nucleotide sequence ID" value="NZ_VIKR01000007.1"/>
</dbReference>
<dbReference type="InterPro" id="IPR003838">
    <property type="entry name" value="ABC3_permease_C"/>
</dbReference>
<dbReference type="AlphaFoldDB" id="A0A545T1I3"/>
<feature type="transmembrane region" description="Helical" evidence="6">
    <location>
        <begin position="15"/>
        <end position="34"/>
    </location>
</feature>
<keyword evidence="2" id="KW-1003">Cell membrane</keyword>
<feature type="transmembrane region" description="Helical" evidence="6">
    <location>
        <begin position="330"/>
        <end position="362"/>
    </location>
</feature>
<dbReference type="PANTHER" id="PTHR43738:SF2">
    <property type="entry name" value="ABC TRANSPORTER PERMEASE"/>
    <property type="match status" value="1"/>
</dbReference>
<organism evidence="9 10">
    <name type="scientific">Aliikangiella marina</name>
    <dbReference type="NCBI Taxonomy" id="1712262"/>
    <lineage>
        <taxon>Bacteria</taxon>
        <taxon>Pseudomonadati</taxon>
        <taxon>Pseudomonadota</taxon>
        <taxon>Gammaproteobacteria</taxon>
        <taxon>Oceanospirillales</taxon>
        <taxon>Pleioneaceae</taxon>
        <taxon>Aliikangiella</taxon>
    </lineage>
</organism>
<dbReference type="GO" id="GO:0005886">
    <property type="term" value="C:plasma membrane"/>
    <property type="evidence" value="ECO:0007669"/>
    <property type="project" value="UniProtKB-SubCell"/>
</dbReference>
<evidence type="ECO:0000259" key="7">
    <source>
        <dbReference type="Pfam" id="PF02687"/>
    </source>
</evidence>
<name>A0A545T1I3_9GAMM</name>
<dbReference type="PANTHER" id="PTHR43738">
    <property type="entry name" value="ABC TRANSPORTER, MEMBRANE PROTEIN"/>
    <property type="match status" value="1"/>
</dbReference>